<dbReference type="Gene3D" id="2.40.50.100">
    <property type="match status" value="1"/>
</dbReference>
<dbReference type="InterPro" id="IPR058627">
    <property type="entry name" value="MdtA-like_C"/>
</dbReference>
<dbReference type="InterPro" id="IPR058626">
    <property type="entry name" value="MdtA-like_b-barrel"/>
</dbReference>
<sequence length="399" mass="41992">MNIAGRSTRIALFASTALLSACIDQAGASKTPASPPPAEVAVMTVAPQRLALTTELPGRLEAARVAQVRARVPGIVLQRVFHEGSDVKAGEVLFRIDDAPFQASHQSAQAALAKAEANLAQTSMKAQRYAALVDTSAISKQEYDDVNVSQKLAAADVATAKAALATARLNLSYATVTAPITGRIGRAQVTEGALVGQNEVTPLATIQQLDPIYVTLTQSGAEVLQLRQALAAGQFKGIGRDEARISLLMEDGRPYPHAGKLLFSDMTVDESTGAVILRAVFPNPERLLMPGLFVRARLDQAISENTIIVPQQAVLRNANGASVMLVDAGDKVTARQVKADRSQGDAWIVSEGLQAGDRVIVEGLQKARPGAAVRTVAWSGAAGKGDKDAKPVVLDVKSR</sequence>
<comment type="caution">
    <text evidence="8">The sequence shown here is derived from an EMBL/GenBank/DDBJ whole genome shotgun (WGS) entry which is preliminary data.</text>
</comment>
<gene>
    <name evidence="8" type="ORF">D3878_21065</name>
</gene>
<accession>A0A3A3GAV8</accession>
<feature type="chain" id="PRO_5017376946" evidence="3">
    <location>
        <begin position="27"/>
        <end position="399"/>
    </location>
</feature>
<comment type="subcellular location">
    <subcellularLocation>
        <location evidence="1">Cell envelope</location>
    </subcellularLocation>
</comment>
<evidence type="ECO:0000256" key="3">
    <source>
        <dbReference type="SAM" id="SignalP"/>
    </source>
</evidence>
<keyword evidence="3" id="KW-0732">Signal</keyword>
<dbReference type="InterPro" id="IPR006143">
    <property type="entry name" value="RND_pump_MFP"/>
</dbReference>
<evidence type="ECO:0000259" key="4">
    <source>
        <dbReference type="Pfam" id="PF25876"/>
    </source>
</evidence>
<feature type="domain" description="Multidrug resistance protein MdtA-like alpha-helical hairpin" evidence="4">
    <location>
        <begin position="106"/>
        <end position="174"/>
    </location>
</feature>
<dbReference type="GO" id="GO:0046677">
    <property type="term" value="P:response to antibiotic"/>
    <property type="evidence" value="ECO:0007669"/>
    <property type="project" value="TreeGrafter"/>
</dbReference>
<dbReference type="Pfam" id="PF25876">
    <property type="entry name" value="HH_MFP_RND"/>
    <property type="match status" value="1"/>
</dbReference>
<dbReference type="GO" id="GO:0005886">
    <property type="term" value="C:plasma membrane"/>
    <property type="evidence" value="ECO:0007669"/>
    <property type="project" value="UniProtKB-SubCell"/>
</dbReference>
<dbReference type="PANTHER" id="PTHR30158">
    <property type="entry name" value="ACRA/E-RELATED COMPONENT OF DRUG EFFLUX TRANSPORTER"/>
    <property type="match status" value="1"/>
</dbReference>
<evidence type="ECO:0000313" key="8">
    <source>
        <dbReference type="EMBL" id="RJG03772.1"/>
    </source>
</evidence>
<dbReference type="RefSeq" id="WP_119787259.1">
    <property type="nucleotide sequence ID" value="NZ_QYUQ01000002.1"/>
</dbReference>
<dbReference type="Pfam" id="PF25967">
    <property type="entry name" value="RND-MFP_C"/>
    <property type="match status" value="1"/>
</dbReference>
<dbReference type="Pfam" id="PF25917">
    <property type="entry name" value="BSH_RND"/>
    <property type="match status" value="1"/>
</dbReference>
<comment type="similarity">
    <text evidence="2">Belongs to the membrane fusion protein (MFP) (TC 8.A.1) family.</text>
</comment>
<keyword evidence="9" id="KW-1185">Reference proteome</keyword>
<reference evidence="9" key="1">
    <citation type="submission" date="2018-09" db="EMBL/GenBank/DDBJ databases">
        <authorList>
            <person name="Zhu H."/>
        </authorList>
    </citation>
    <scope>NUCLEOTIDE SEQUENCE [LARGE SCALE GENOMIC DNA]</scope>
    <source>
        <strain evidence="9">K1S02-23</strain>
    </source>
</reference>
<dbReference type="Pfam" id="PF25944">
    <property type="entry name" value="Beta-barrel_RND"/>
    <property type="match status" value="1"/>
</dbReference>
<evidence type="ECO:0000256" key="1">
    <source>
        <dbReference type="ARBA" id="ARBA00004196"/>
    </source>
</evidence>
<proteinExistence type="inferred from homology"/>
<dbReference type="OrthoDB" id="9783047at2"/>
<dbReference type="Proteomes" id="UP000266327">
    <property type="component" value="Unassembled WGS sequence"/>
</dbReference>
<evidence type="ECO:0000256" key="2">
    <source>
        <dbReference type="ARBA" id="ARBA00009477"/>
    </source>
</evidence>
<feature type="domain" description="Multidrug resistance protein MdtA-like beta-barrel" evidence="6">
    <location>
        <begin position="211"/>
        <end position="300"/>
    </location>
</feature>
<dbReference type="SUPFAM" id="SSF111369">
    <property type="entry name" value="HlyD-like secretion proteins"/>
    <property type="match status" value="1"/>
</dbReference>
<dbReference type="InterPro" id="IPR058625">
    <property type="entry name" value="MdtA-like_BSH"/>
</dbReference>
<dbReference type="AlphaFoldDB" id="A0A3A3GAV8"/>
<dbReference type="InterPro" id="IPR058624">
    <property type="entry name" value="MdtA-like_HH"/>
</dbReference>
<evidence type="ECO:0000259" key="6">
    <source>
        <dbReference type="Pfam" id="PF25944"/>
    </source>
</evidence>
<feature type="domain" description="Multidrug resistance protein MdtA-like barrel-sandwich hybrid" evidence="5">
    <location>
        <begin position="64"/>
        <end position="207"/>
    </location>
</feature>
<dbReference type="PANTHER" id="PTHR30158:SF3">
    <property type="entry name" value="MULTIDRUG EFFLUX PUMP SUBUNIT ACRA-RELATED"/>
    <property type="match status" value="1"/>
</dbReference>
<dbReference type="Gene3D" id="1.10.287.470">
    <property type="entry name" value="Helix hairpin bin"/>
    <property type="match status" value="1"/>
</dbReference>
<dbReference type="PROSITE" id="PS51257">
    <property type="entry name" value="PROKAR_LIPOPROTEIN"/>
    <property type="match status" value="1"/>
</dbReference>
<dbReference type="FunFam" id="2.40.420.20:FF:000001">
    <property type="entry name" value="Efflux RND transporter periplasmic adaptor subunit"/>
    <property type="match status" value="1"/>
</dbReference>
<dbReference type="NCBIfam" id="TIGR01730">
    <property type="entry name" value="RND_mfp"/>
    <property type="match status" value="1"/>
</dbReference>
<evidence type="ECO:0000313" key="9">
    <source>
        <dbReference type="Proteomes" id="UP000266327"/>
    </source>
</evidence>
<evidence type="ECO:0000259" key="7">
    <source>
        <dbReference type="Pfam" id="PF25967"/>
    </source>
</evidence>
<organism evidence="8 9">
    <name type="scientific">Noviherbaspirillum sedimenti</name>
    <dbReference type="NCBI Taxonomy" id="2320865"/>
    <lineage>
        <taxon>Bacteria</taxon>
        <taxon>Pseudomonadati</taxon>
        <taxon>Pseudomonadota</taxon>
        <taxon>Betaproteobacteria</taxon>
        <taxon>Burkholderiales</taxon>
        <taxon>Oxalobacteraceae</taxon>
        <taxon>Noviherbaspirillum</taxon>
    </lineage>
</organism>
<dbReference type="Gene3D" id="2.40.420.20">
    <property type="match status" value="1"/>
</dbReference>
<dbReference type="Gene3D" id="2.40.30.170">
    <property type="match status" value="1"/>
</dbReference>
<name>A0A3A3GAV8_9BURK</name>
<feature type="domain" description="Multidrug resistance protein MdtA-like C-terminal permuted SH3" evidence="7">
    <location>
        <begin position="305"/>
        <end position="366"/>
    </location>
</feature>
<feature type="signal peptide" evidence="3">
    <location>
        <begin position="1"/>
        <end position="26"/>
    </location>
</feature>
<protein>
    <submittedName>
        <fullName evidence="8">Efflux RND transporter periplasmic adaptor subunit</fullName>
    </submittedName>
</protein>
<dbReference type="EMBL" id="QYUQ01000002">
    <property type="protein sequence ID" value="RJG03772.1"/>
    <property type="molecule type" value="Genomic_DNA"/>
</dbReference>
<evidence type="ECO:0000259" key="5">
    <source>
        <dbReference type="Pfam" id="PF25917"/>
    </source>
</evidence>
<dbReference type="GO" id="GO:0022857">
    <property type="term" value="F:transmembrane transporter activity"/>
    <property type="evidence" value="ECO:0007669"/>
    <property type="project" value="InterPro"/>
</dbReference>